<evidence type="ECO:0000313" key="4">
    <source>
        <dbReference type="Proteomes" id="UP000723714"/>
    </source>
</evidence>
<keyword evidence="1" id="KW-1133">Transmembrane helix</keyword>
<dbReference type="InterPro" id="IPR000160">
    <property type="entry name" value="GGDEF_dom"/>
</dbReference>
<dbReference type="InterPro" id="IPR050469">
    <property type="entry name" value="Diguanylate_Cyclase"/>
</dbReference>
<keyword evidence="1" id="KW-0812">Transmembrane</keyword>
<proteinExistence type="predicted"/>
<dbReference type="PANTHER" id="PTHR45138">
    <property type="entry name" value="REGULATORY COMPONENTS OF SENSORY TRANSDUCTION SYSTEM"/>
    <property type="match status" value="1"/>
</dbReference>
<feature type="domain" description="GGDEF" evidence="2">
    <location>
        <begin position="404"/>
        <end position="535"/>
    </location>
</feature>
<dbReference type="EMBL" id="JABACJ020000020">
    <property type="protein sequence ID" value="MBU3877585.1"/>
    <property type="molecule type" value="Genomic_DNA"/>
</dbReference>
<dbReference type="CDD" id="cd01949">
    <property type="entry name" value="GGDEF"/>
    <property type="match status" value="1"/>
</dbReference>
<dbReference type="PANTHER" id="PTHR45138:SF9">
    <property type="entry name" value="DIGUANYLATE CYCLASE DGCM-RELATED"/>
    <property type="match status" value="1"/>
</dbReference>
<sequence>METDRKRRVHLWYAAVFLIVNIIGIFIIYKKENSYISKSLNSHTELSMEKAEDVMDNYTHSFELFSYMLTREIKNHPDPDYIWDYLKTVDSKMLEIEGDTYDGLYMYYKGRYLYSWDTPYSQYESTGYVATERPWYKAAEAGNGEIVFTPPYMSYANHYILSTISQLQPDNETVFAYDIKMGDIQNLVTTLKTYDQEQMMIFDNNGTIVGSTNENYLGGVLYNTLDETAAALKDAQDAYENAGDITDTEKDKLKEQMDSLDAFYSFQQEFGQEFTALSGSPEKVMKMKLGSKSYYGYLLNGEDYHFLVLVPVLSMLKDTVQVWLIPLLIMELLLIYLFGRVIKSQKNKELHQAYVELGQTQKRLEIALSAAQKAAAIDDLTGLMNFASFQRGVSSILNSMGSDESGILIMIDGDHFKAVNDNYGHSIGDEVIKLSAQMIVGRIRTIDLASRLHGDEFAIFVSKTNDYTVADRIMQDINHTMAEEAAKRNLPAITLSSGAVIARRGDNYAALAKEADEALYEAKQSHDGGFASSRPA</sequence>
<dbReference type="RefSeq" id="WP_216244210.1">
    <property type="nucleotide sequence ID" value="NZ_JABACJ020000020.1"/>
</dbReference>
<dbReference type="Pfam" id="PF00990">
    <property type="entry name" value="GGDEF"/>
    <property type="match status" value="1"/>
</dbReference>
<dbReference type="NCBIfam" id="TIGR00254">
    <property type="entry name" value="GGDEF"/>
    <property type="match status" value="1"/>
</dbReference>
<accession>A0ABS6D8J6</accession>
<evidence type="ECO:0000256" key="1">
    <source>
        <dbReference type="SAM" id="Phobius"/>
    </source>
</evidence>
<keyword evidence="1" id="KW-0472">Membrane</keyword>
<evidence type="ECO:0000313" key="3">
    <source>
        <dbReference type="EMBL" id="MBU3877585.1"/>
    </source>
</evidence>
<feature type="transmembrane region" description="Helical" evidence="1">
    <location>
        <begin position="294"/>
        <end position="314"/>
    </location>
</feature>
<evidence type="ECO:0000259" key="2">
    <source>
        <dbReference type="PROSITE" id="PS50887"/>
    </source>
</evidence>
<protein>
    <submittedName>
        <fullName evidence="3">Sensor domain-containing diguanylate cyclase</fullName>
    </submittedName>
</protein>
<dbReference type="SMART" id="SM00267">
    <property type="entry name" value="GGDEF"/>
    <property type="match status" value="1"/>
</dbReference>
<organism evidence="3 4">
    <name type="scientific">Faecalicatena faecalis</name>
    <dbReference type="NCBI Taxonomy" id="2726362"/>
    <lineage>
        <taxon>Bacteria</taxon>
        <taxon>Bacillati</taxon>
        <taxon>Bacillota</taxon>
        <taxon>Clostridia</taxon>
        <taxon>Lachnospirales</taxon>
        <taxon>Lachnospiraceae</taxon>
        <taxon>Faecalicatena</taxon>
    </lineage>
</organism>
<name>A0ABS6D8J6_9FIRM</name>
<feature type="transmembrane region" description="Helical" evidence="1">
    <location>
        <begin position="12"/>
        <end position="29"/>
    </location>
</feature>
<dbReference type="PROSITE" id="PS50887">
    <property type="entry name" value="GGDEF"/>
    <property type="match status" value="1"/>
</dbReference>
<gene>
    <name evidence="3" type="ORF">HGO97_017420</name>
</gene>
<feature type="transmembrane region" description="Helical" evidence="1">
    <location>
        <begin position="320"/>
        <end position="339"/>
    </location>
</feature>
<comment type="caution">
    <text evidence="3">The sequence shown here is derived from an EMBL/GenBank/DDBJ whole genome shotgun (WGS) entry which is preliminary data.</text>
</comment>
<reference evidence="3 4" key="1">
    <citation type="submission" date="2021-06" db="EMBL/GenBank/DDBJ databases">
        <title>Faecalicatena sp. nov. isolated from porcine feces.</title>
        <authorList>
            <person name="Oh B.S."/>
            <person name="Lee J.H."/>
        </authorList>
    </citation>
    <scope>NUCLEOTIDE SEQUENCE [LARGE SCALE GENOMIC DNA]</scope>
    <source>
        <strain evidence="3 4">AGMB00832</strain>
    </source>
</reference>
<dbReference type="Proteomes" id="UP000723714">
    <property type="component" value="Unassembled WGS sequence"/>
</dbReference>
<dbReference type="CDD" id="cd18773">
    <property type="entry name" value="PDC1_HK_sensor"/>
    <property type="match status" value="1"/>
</dbReference>
<keyword evidence="4" id="KW-1185">Reference proteome</keyword>